<proteinExistence type="predicted"/>
<evidence type="ECO:0000313" key="1">
    <source>
        <dbReference type="EMBL" id="RGD74575.1"/>
    </source>
</evidence>
<comment type="caution">
    <text evidence="1">The sequence shown here is derived from an EMBL/GenBank/DDBJ whole genome shotgun (WGS) entry which is preliminary data.</text>
</comment>
<gene>
    <name evidence="1" type="ORF">DW687_07405</name>
</gene>
<accession>A0A3E3DZS4</accession>
<sequence length="138" mass="16165">MKMPEVSDEIMFAPCGMNCTICYRHCFSKRPCEGCLKGDRDKPKHCRVCKIKDCVREQGYKYCYECGDFPCKLIKNLERSYKKYKVSLIENSLTVREKGIGVFILEQREKYKCSECKGIISIHDRVCSECNKDYNEIL</sequence>
<dbReference type="Pfam" id="PF12675">
    <property type="entry name" value="DUF3795"/>
    <property type="match status" value="1"/>
</dbReference>
<reference evidence="1 2" key="1">
    <citation type="submission" date="2018-08" db="EMBL/GenBank/DDBJ databases">
        <title>A genome reference for cultivated species of the human gut microbiota.</title>
        <authorList>
            <person name="Zou Y."/>
            <person name="Xue W."/>
            <person name="Luo G."/>
        </authorList>
    </citation>
    <scope>NUCLEOTIDE SEQUENCE [LARGE SCALE GENOMIC DNA]</scope>
    <source>
        <strain evidence="1 2">AM25-6</strain>
    </source>
</reference>
<name>A0A3E3DZS4_9FIRM</name>
<dbReference type="EMBL" id="QUSM01000003">
    <property type="protein sequence ID" value="RGD74575.1"/>
    <property type="molecule type" value="Genomic_DNA"/>
</dbReference>
<organism evidence="1 2">
    <name type="scientific">Anaerofustis stercorihominis</name>
    <dbReference type="NCBI Taxonomy" id="214853"/>
    <lineage>
        <taxon>Bacteria</taxon>
        <taxon>Bacillati</taxon>
        <taxon>Bacillota</taxon>
        <taxon>Clostridia</taxon>
        <taxon>Eubacteriales</taxon>
        <taxon>Eubacteriaceae</taxon>
        <taxon>Anaerofustis</taxon>
    </lineage>
</organism>
<dbReference type="GeneID" id="97999409"/>
<dbReference type="InterPro" id="IPR024227">
    <property type="entry name" value="DUF3795"/>
</dbReference>
<protein>
    <submittedName>
        <fullName evidence="1">DUF3795 domain-containing protein</fullName>
    </submittedName>
</protein>
<dbReference type="Proteomes" id="UP000261212">
    <property type="component" value="Unassembled WGS sequence"/>
</dbReference>
<evidence type="ECO:0000313" key="2">
    <source>
        <dbReference type="Proteomes" id="UP000261212"/>
    </source>
</evidence>
<dbReference type="RefSeq" id="WP_039944549.1">
    <property type="nucleotide sequence ID" value="NZ_CABKNJ010000005.1"/>
</dbReference>
<dbReference type="AlphaFoldDB" id="A0A3E3DZS4"/>